<organism evidence="23 24">
    <name type="scientific">Portunus trituberculatus</name>
    <name type="common">Swimming crab</name>
    <name type="synonym">Neptunus trituberculatus</name>
    <dbReference type="NCBI Taxonomy" id="210409"/>
    <lineage>
        <taxon>Eukaryota</taxon>
        <taxon>Metazoa</taxon>
        <taxon>Ecdysozoa</taxon>
        <taxon>Arthropoda</taxon>
        <taxon>Crustacea</taxon>
        <taxon>Multicrustacea</taxon>
        <taxon>Malacostraca</taxon>
        <taxon>Eumalacostraca</taxon>
        <taxon>Eucarida</taxon>
        <taxon>Decapoda</taxon>
        <taxon>Pleocyemata</taxon>
        <taxon>Brachyura</taxon>
        <taxon>Eubrachyura</taxon>
        <taxon>Portunoidea</taxon>
        <taxon>Portunidae</taxon>
        <taxon>Portuninae</taxon>
        <taxon>Portunus</taxon>
    </lineage>
</organism>
<dbReference type="GO" id="GO:0017056">
    <property type="term" value="F:structural constituent of nuclear pore"/>
    <property type="evidence" value="ECO:0007669"/>
    <property type="project" value="TreeGrafter"/>
</dbReference>
<evidence type="ECO:0000256" key="19">
    <source>
        <dbReference type="ARBA" id="ARBA00079437"/>
    </source>
</evidence>
<proteinExistence type="inferred from homology"/>
<dbReference type="InterPro" id="IPR001876">
    <property type="entry name" value="Znf_RanBP2"/>
</dbReference>
<feature type="compositionally biased region" description="Polar residues" evidence="21">
    <location>
        <begin position="175"/>
        <end position="187"/>
    </location>
</feature>
<feature type="region of interest" description="Disordered" evidence="21">
    <location>
        <begin position="1076"/>
        <end position="1098"/>
    </location>
</feature>
<dbReference type="PANTHER" id="PTHR23193:SF23">
    <property type="entry name" value="NUCLEAR PORE COMPLEX PROTEIN NUP153"/>
    <property type="match status" value="1"/>
</dbReference>
<evidence type="ECO:0000256" key="14">
    <source>
        <dbReference type="ARBA" id="ARBA00023136"/>
    </source>
</evidence>
<feature type="compositionally biased region" description="Polar residues" evidence="21">
    <location>
        <begin position="492"/>
        <end position="508"/>
    </location>
</feature>
<evidence type="ECO:0000313" key="23">
    <source>
        <dbReference type="EMBL" id="MPC14879.1"/>
    </source>
</evidence>
<comment type="caution">
    <text evidence="23">The sequence shown here is derived from an EMBL/GenBank/DDBJ whole genome shotgun (WGS) entry which is preliminary data.</text>
</comment>
<evidence type="ECO:0000256" key="5">
    <source>
        <dbReference type="ARBA" id="ARBA00022723"/>
    </source>
</evidence>
<feature type="domain" description="RanBP2-type" evidence="22">
    <location>
        <begin position="934"/>
        <end position="963"/>
    </location>
</feature>
<feature type="region of interest" description="Disordered" evidence="21">
    <location>
        <begin position="1184"/>
        <end position="1216"/>
    </location>
</feature>
<keyword evidence="24" id="KW-1185">Reference proteome</keyword>
<dbReference type="GO" id="GO:0008139">
    <property type="term" value="F:nuclear localization sequence binding"/>
    <property type="evidence" value="ECO:0007669"/>
    <property type="project" value="TreeGrafter"/>
</dbReference>
<dbReference type="FunFam" id="4.10.1060.10:FF:000001">
    <property type="entry name" value="Nuclear pore complex protein Nup153"/>
    <property type="match status" value="3"/>
</dbReference>
<evidence type="ECO:0000256" key="2">
    <source>
        <dbReference type="ARBA" id="ARBA00004126"/>
    </source>
</evidence>
<evidence type="ECO:0000256" key="21">
    <source>
        <dbReference type="SAM" id="MobiDB-lite"/>
    </source>
</evidence>
<dbReference type="GO" id="GO:0003677">
    <property type="term" value="F:DNA binding"/>
    <property type="evidence" value="ECO:0007669"/>
    <property type="project" value="UniProtKB-KW"/>
</dbReference>
<feature type="region of interest" description="Disordered" evidence="21">
    <location>
        <begin position="38"/>
        <end position="74"/>
    </location>
</feature>
<feature type="compositionally biased region" description="Polar residues" evidence="21">
    <location>
        <begin position="1455"/>
        <end position="1473"/>
    </location>
</feature>
<feature type="region of interest" description="Disordered" evidence="21">
    <location>
        <begin position="1"/>
        <end position="26"/>
    </location>
</feature>
<evidence type="ECO:0000256" key="7">
    <source>
        <dbReference type="ARBA" id="ARBA00022771"/>
    </source>
</evidence>
<name>A0A5B7CZU4_PORTR</name>
<feature type="region of interest" description="Disordered" evidence="21">
    <location>
        <begin position="364"/>
        <end position="546"/>
    </location>
</feature>
<feature type="compositionally biased region" description="Low complexity" evidence="21">
    <location>
        <begin position="188"/>
        <end position="198"/>
    </location>
</feature>
<keyword evidence="8" id="KW-0509">mRNA transport</keyword>
<feature type="compositionally biased region" description="Basic and acidic residues" evidence="21">
    <location>
        <begin position="299"/>
        <end position="315"/>
    </location>
</feature>
<dbReference type="EMBL" id="VSRR010000386">
    <property type="protein sequence ID" value="MPC14879.1"/>
    <property type="molecule type" value="Genomic_DNA"/>
</dbReference>
<reference evidence="23 24" key="1">
    <citation type="submission" date="2019-05" db="EMBL/GenBank/DDBJ databases">
        <title>Another draft genome of Portunus trituberculatus and its Hox gene families provides insights of decapod evolution.</title>
        <authorList>
            <person name="Jeong J.-H."/>
            <person name="Song I."/>
            <person name="Kim S."/>
            <person name="Choi T."/>
            <person name="Kim D."/>
            <person name="Ryu S."/>
            <person name="Kim W."/>
        </authorList>
    </citation>
    <scope>NUCLEOTIDE SEQUENCE [LARGE SCALE GENOMIC DNA]</scope>
    <source>
        <tissue evidence="23">Muscle</tissue>
    </source>
</reference>
<protein>
    <recommendedName>
        <fullName evidence="17">Nuclear pore complex protein Nup153</fullName>
    </recommendedName>
    <alternativeName>
        <fullName evidence="19">153 kDa nucleoporin</fullName>
    </alternativeName>
    <alternativeName>
        <fullName evidence="18">Nucleoporin Nup153</fullName>
    </alternativeName>
</protein>
<dbReference type="PANTHER" id="PTHR23193">
    <property type="entry name" value="NUCLEAR PORE COMPLEX PROTEIN NUP"/>
    <property type="match status" value="1"/>
</dbReference>
<dbReference type="Pfam" id="PF08604">
    <property type="entry name" value="Nup153"/>
    <property type="match status" value="1"/>
</dbReference>
<keyword evidence="7 20" id="KW-0863">Zinc-finger</keyword>
<feature type="domain" description="RanBP2-type" evidence="22">
    <location>
        <begin position="874"/>
        <end position="903"/>
    </location>
</feature>
<dbReference type="InterPro" id="IPR013913">
    <property type="entry name" value="Nup153_N"/>
</dbReference>
<feature type="domain" description="RanBP2-type" evidence="22">
    <location>
        <begin position="810"/>
        <end position="840"/>
    </location>
</feature>
<dbReference type="PROSITE" id="PS01358">
    <property type="entry name" value="ZF_RANBP2_1"/>
    <property type="match status" value="3"/>
</dbReference>
<dbReference type="Proteomes" id="UP000324222">
    <property type="component" value="Unassembled WGS sequence"/>
</dbReference>
<evidence type="ECO:0000313" key="24">
    <source>
        <dbReference type="Proteomes" id="UP000324222"/>
    </source>
</evidence>
<feature type="compositionally biased region" description="Basic and acidic residues" evidence="21">
    <location>
        <begin position="532"/>
        <end position="542"/>
    </location>
</feature>
<dbReference type="InterPro" id="IPR026054">
    <property type="entry name" value="Nucleoporin"/>
</dbReference>
<feature type="compositionally biased region" description="Polar residues" evidence="21">
    <location>
        <begin position="148"/>
        <end position="168"/>
    </location>
</feature>
<dbReference type="SMART" id="SM00547">
    <property type="entry name" value="ZnF_RBZ"/>
    <property type="match status" value="3"/>
</dbReference>
<dbReference type="InterPro" id="IPR036443">
    <property type="entry name" value="Znf_RanBP2_sf"/>
</dbReference>
<evidence type="ECO:0000256" key="8">
    <source>
        <dbReference type="ARBA" id="ARBA00022816"/>
    </source>
</evidence>
<evidence type="ECO:0000256" key="10">
    <source>
        <dbReference type="ARBA" id="ARBA00022927"/>
    </source>
</evidence>
<keyword evidence="15" id="KW-0539">Nucleus</keyword>
<dbReference type="Pfam" id="PF00641">
    <property type="entry name" value="Zn_ribbon_RanBP"/>
    <property type="match status" value="3"/>
</dbReference>
<evidence type="ECO:0000256" key="11">
    <source>
        <dbReference type="ARBA" id="ARBA00023010"/>
    </source>
</evidence>
<dbReference type="GO" id="GO:0031965">
    <property type="term" value="C:nuclear membrane"/>
    <property type="evidence" value="ECO:0007669"/>
    <property type="project" value="UniProtKB-SubCell"/>
</dbReference>
<feature type="region of interest" description="Disordered" evidence="21">
    <location>
        <begin position="839"/>
        <end position="865"/>
    </location>
</feature>
<dbReference type="GO" id="GO:0006405">
    <property type="term" value="P:RNA export from nucleus"/>
    <property type="evidence" value="ECO:0007669"/>
    <property type="project" value="TreeGrafter"/>
</dbReference>
<evidence type="ECO:0000256" key="12">
    <source>
        <dbReference type="ARBA" id="ARBA00023125"/>
    </source>
</evidence>
<evidence type="ECO:0000256" key="6">
    <source>
        <dbReference type="ARBA" id="ARBA00022737"/>
    </source>
</evidence>
<feature type="compositionally biased region" description="Low complexity" evidence="21">
    <location>
        <begin position="1361"/>
        <end position="1396"/>
    </location>
</feature>
<keyword evidence="4" id="KW-0813">Transport</keyword>
<dbReference type="GO" id="GO:0008270">
    <property type="term" value="F:zinc ion binding"/>
    <property type="evidence" value="ECO:0007669"/>
    <property type="project" value="UniProtKB-KW"/>
</dbReference>
<dbReference type="GO" id="GO:0005643">
    <property type="term" value="C:nuclear pore"/>
    <property type="evidence" value="ECO:0007669"/>
    <property type="project" value="UniProtKB-SubCell"/>
</dbReference>
<feature type="compositionally biased region" description="Basic residues" evidence="21">
    <location>
        <begin position="1484"/>
        <end position="1494"/>
    </location>
</feature>
<feature type="region of interest" description="Disordered" evidence="21">
    <location>
        <begin position="1256"/>
        <end position="1308"/>
    </location>
</feature>
<dbReference type="OrthoDB" id="79830at2759"/>
<feature type="compositionally biased region" description="Polar residues" evidence="21">
    <location>
        <begin position="45"/>
        <end position="65"/>
    </location>
</feature>
<evidence type="ECO:0000256" key="17">
    <source>
        <dbReference type="ARBA" id="ARBA00068609"/>
    </source>
</evidence>
<comment type="subcellular location">
    <subcellularLocation>
        <location evidence="2">Nucleus membrane</location>
    </subcellularLocation>
    <subcellularLocation>
        <location evidence="3">Nucleus</location>
        <location evidence="3">Nuclear pore complex</location>
    </subcellularLocation>
</comment>
<keyword evidence="12" id="KW-0238">DNA-binding</keyword>
<keyword evidence="6" id="KW-0677">Repeat</keyword>
<keyword evidence="10" id="KW-0653">Protein transport</keyword>
<comment type="cofactor">
    <cofactor evidence="1">
        <name>Zn(2+)</name>
        <dbReference type="ChEBI" id="CHEBI:29105"/>
    </cofactor>
</comment>
<keyword evidence="14" id="KW-0472">Membrane</keyword>
<feature type="compositionally biased region" description="Polar residues" evidence="21">
    <location>
        <begin position="201"/>
        <end position="210"/>
    </location>
</feature>
<feature type="compositionally biased region" description="Polar residues" evidence="21">
    <location>
        <begin position="320"/>
        <end position="342"/>
    </location>
</feature>
<keyword evidence="13" id="KW-0906">Nuclear pore complex</keyword>
<evidence type="ECO:0000256" key="15">
    <source>
        <dbReference type="ARBA" id="ARBA00023242"/>
    </source>
</evidence>
<keyword evidence="5" id="KW-0479">Metal-binding</keyword>
<comment type="similarity">
    <text evidence="16">Belongs to the NUP153 family.</text>
</comment>
<feature type="compositionally biased region" description="Polar residues" evidence="21">
    <location>
        <begin position="1412"/>
        <end position="1448"/>
    </location>
</feature>
<accession>A0A5B7CZU4</accession>
<evidence type="ECO:0000256" key="4">
    <source>
        <dbReference type="ARBA" id="ARBA00022448"/>
    </source>
</evidence>
<keyword evidence="9" id="KW-0862">Zinc</keyword>
<feature type="region of interest" description="Disordered" evidence="21">
    <location>
        <begin position="95"/>
        <end position="350"/>
    </location>
</feature>
<evidence type="ECO:0000256" key="13">
    <source>
        <dbReference type="ARBA" id="ARBA00023132"/>
    </source>
</evidence>
<evidence type="ECO:0000256" key="20">
    <source>
        <dbReference type="PROSITE-ProRule" id="PRU00322"/>
    </source>
</evidence>
<evidence type="ECO:0000256" key="1">
    <source>
        <dbReference type="ARBA" id="ARBA00001947"/>
    </source>
</evidence>
<keyword evidence="11" id="KW-0811">Translocation</keyword>
<feature type="region of interest" description="Disordered" evidence="21">
    <location>
        <begin position="1327"/>
        <end position="1494"/>
    </location>
</feature>
<feature type="region of interest" description="Disordered" evidence="21">
    <location>
        <begin position="597"/>
        <end position="629"/>
    </location>
</feature>
<dbReference type="Gene3D" id="4.10.1060.10">
    <property type="entry name" value="Zinc finger, RanBP2-type"/>
    <property type="match status" value="3"/>
</dbReference>
<gene>
    <name evidence="23" type="primary">NUP153</name>
    <name evidence="23" type="ORF">E2C01_007657</name>
</gene>
<evidence type="ECO:0000256" key="18">
    <source>
        <dbReference type="ARBA" id="ARBA00078197"/>
    </source>
</evidence>
<dbReference type="GO" id="GO:0051028">
    <property type="term" value="P:mRNA transport"/>
    <property type="evidence" value="ECO:0007669"/>
    <property type="project" value="UniProtKB-KW"/>
</dbReference>
<dbReference type="GO" id="GO:0006606">
    <property type="term" value="P:protein import into nucleus"/>
    <property type="evidence" value="ECO:0007669"/>
    <property type="project" value="TreeGrafter"/>
</dbReference>
<evidence type="ECO:0000259" key="22">
    <source>
        <dbReference type="PROSITE" id="PS50199"/>
    </source>
</evidence>
<evidence type="ECO:0000256" key="3">
    <source>
        <dbReference type="ARBA" id="ARBA00004567"/>
    </source>
</evidence>
<dbReference type="PROSITE" id="PS50199">
    <property type="entry name" value="ZF_RANBP2_2"/>
    <property type="match status" value="3"/>
</dbReference>
<dbReference type="SUPFAM" id="SSF90209">
    <property type="entry name" value="Ran binding protein zinc finger-like"/>
    <property type="match status" value="3"/>
</dbReference>
<evidence type="ECO:0000256" key="9">
    <source>
        <dbReference type="ARBA" id="ARBA00022833"/>
    </source>
</evidence>
<feature type="compositionally biased region" description="Basic and acidic residues" evidence="21">
    <location>
        <begin position="1076"/>
        <end position="1085"/>
    </location>
</feature>
<sequence length="1494" mass="157308">MASDGPGKYRERKTRASKPYERPKECGGEFHVFSSAVCGEGASRPGSSSPKPQASTQSRASQQGAVESAGDEWRGIIRRVTDSFTGLFSASWLSGWMGGEEEEESGDPQPGPSQASTHAPPGESFIFAHPITARRSFRPFYPEEGETESNSQPTLGVNEGASTSSGVRTQPPGGISTSSRSVQLNKESSGSSLSGRRLPIISSTPATMFTSRPKGQMEPRPLPLLTTSTPACDDGSEVSESSADTGVDASVIPRPDERDYQREILQLDEESLQTLRDSLTKPVPASPIAQPATTLPSLEETRKRPRDLEPDHSSIRAEGSVSSKSLFSESGSVSHGQPQPSALASKRPRFNVSIYGSPVMSDRSVLSDSTFKASPFYPGKTMYGGASAYRSRRLPVRSSHQPPRAQVKAKPAPQSADDGGLSQAARRILESLEQMSTPISDAKRIPTPTPGHRGSFLDSSYTAAFHRHRPPTRPSAPPSSKLLTPSKVAVQENLSGSLLPSTSYLQDSSIHKKSTGTTTKKEEACQTVSEFKSTEQKEEKKTIGVSSENSVVSLFSKAAAESTTKFMPSSQPPASVTSSNPPQDVFNFGVSTSSSASTTFEFTPKPSSTTFTRREEEVMEEPSITPVPLPLPSLPKINLTVSSAGQGLQTNFGSLPEGFKFSIPEVVDVHSTSETLDNAPNFTFRNPTLIGEGSTPRPKAVMPTQPQLMFNSSSSSLLVPKLKTNSKKDVTPEKLKGGSILDILKPKRKPENSSLTVSPSNGEKTVVTSKEFSLTNSESTKSVLEQPVNSVVKKTDTVQGVQGFGSMFKKSSDEWECSVCMLRNQNTSVKCVACEAQRPGQTASAPSKDPVGAAKSSASWGGSGSAWGDAFKKSASEWDCDTCMVRNKDSVSKCVACETPKPGSKSEPKGVPDMTVDTREKTNTLEFGSAFAKQKGEWECDTCLVRNKSDATKCISCETPKPGAANVSEAITGNFKFGVNATSNDSSTVGSTFKFGLSNSQTEEKAASSGFNFGVGAKSIQEKDNQGNSGFKFGVPAEKPNAFTVHSFGSSTESGQPKDKVASSSVAFSFGVQKTDTKDKNKTEATGEPLLFGSKTSDGVESVTSTTPAFQFSTGTKTHVAFSFDSGTQDKTKEEQKINASAAEAKPSLSEEVKSSKTNELFDAKIGGNEGNTNKPLFTFNSITTNKEDDSNSTVTASPFGVLSKRDPPTVVASTAPPAATSAAALTAPFGATSGANTTPSGTGFAFGDKASNPNAFPSFSFSHQPPASKEENKPTLAFSFGSKIDSSENSEPAKKLSFASPSFTPTINNGVSAPSSLFTFGSKESKLGSGSGFGTPPSSTPAFGAPAPSSNATPAFQFGNSNAPARAATAPSAFGSPAPAFGSSVNSSNSGFAFGQPTEKKSSTGFDFGQAASNTGPSSFNFTAAVPQSSTPGLFQFGQGQTNNSSPGGVFQFGSRNSEVQAPGTTFGNNENPFPPVPPSGRLMKKAIRRTKK</sequence>
<evidence type="ECO:0000256" key="16">
    <source>
        <dbReference type="ARBA" id="ARBA00060842"/>
    </source>
</evidence>